<feature type="domain" description="Nuclear receptor" evidence="11">
    <location>
        <begin position="213"/>
        <end position="288"/>
    </location>
</feature>
<keyword evidence="9" id="KW-0539">Nucleus</keyword>
<dbReference type="GO" id="GO:0035259">
    <property type="term" value="F:nuclear glucocorticoid receptor binding"/>
    <property type="evidence" value="ECO:0007669"/>
    <property type="project" value="TreeGrafter"/>
</dbReference>
<proteinExistence type="predicted"/>
<dbReference type="CDD" id="cd06969">
    <property type="entry name" value="NR_DBD_NGFI-B"/>
    <property type="match status" value="1"/>
</dbReference>
<dbReference type="GO" id="GO:0004879">
    <property type="term" value="F:nuclear receptor activity"/>
    <property type="evidence" value="ECO:0007669"/>
    <property type="project" value="InterPro"/>
</dbReference>
<evidence type="ECO:0000259" key="11">
    <source>
        <dbReference type="PROSITE" id="PS51030"/>
    </source>
</evidence>
<dbReference type="PANTHER" id="PTHR24085:SF4">
    <property type="entry name" value="NUCLEAR HORMONE RECEPTOR HR38-RELATED"/>
    <property type="match status" value="1"/>
</dbReference>
<evidence type="ECO:0000313" key="15">
    <source>
        <dbReference type="WBParaSite" id="TCLT_0000786401-mRNA-1"/>
    </source>
</evidence>
<dbReference type="PROSITE" id="PS51030">
    <property type="entry name" value="NUCLEAR_REC_DBD_2"/>
    <property type="match status" value="1"/>
</dbReference>
<gene>
    <name evidence="13" type="ORF">TCLT_LOCUS7853</name>
</gene>
<dbReference type="AlphaFoldDB" id="A0A0N5D4H1"/>
<keyword evidence="3" id="KW-0863">Zinc-finger</keyword>
<dbReference type="Pfam" id="PF00105">
    <property type="entry name" value="zf-C4"/>
    <property type="match status" value="1"/>
</dbReference>
<feature type="region of interest" description="Disordered" evidence="10">
    <location>
        <begin position="298"/>
        <end position="317"/>
    </location>
</feature>
<protein>
    <submittedName>
        <fullName evidence="15">Nuclear receptor domain-containing protein</fullName>
    </submittedName>
</protein>
<evidence type="ECO:0000313" key="14">
    <source>
        <dbReference type="Proteomes" id="UP000276776"/>
    </source>
</evidence>
<dbReference type="InterPro" id="IPR013088">
    <property type="entry name" value="Znf_NHR/GATA"/>
</dbReference>
<dbReference type="InterPro" id="IPR001628">
    <property type="entry name" value="Znf_hrmn_rcpt"/>
</dbReference>
<evidence type="ECO:0000256" key="3">
    <source>
        <dbReference type="ARBA" id="ARBA00022771"/>
    </source>
</evidence>
<keyword evidence="4" id="KW-0862">Zinc</keyword>
<dbReference type="EMBL" id="UYYF01004552">
    <property type="protein sequence ID" value="VDN05351.1"/>
    <property type="molecule type" value="Genomic_DNA"/>
</dbReference>
<dbReference type="GO" id="GO:0008270">
    <property type="term" value="F:zinc ion binding"/>
    <property type="evidence" value="ECO:0007669"/>
    <property type="project" value="UniProtKB-KW"/>
</dbReference>
<accession>A0A0N5D4H1</accession>
<dbReference type="GO" id="GO:0071376">
    <property type="term" value="P:cellular response to corticotropin-releasing hormone stimulus"/>
    <property type="evidence" value="ECO:0007669"/>
    <property type="project" value="TreeGrafter"/>
</dbReference>
<dbReference type="SUPFAM" id="SSF57716">
    <property type="entry name" value="Glucocorticoid receptor-like (DNA-binding domain)"/>
    <property type="match status" value="1"/>
</dbReference>
<evidence type="ECO:0000256" key="10">
    <source>
        <dbReference type="SAM" id="MobiDB-lite"/>
    </source>
</evidence>
<keyword evidence="6" id="KW-0238">DNA-binding</keyword>
<evidence type="ECO:0000256" key="4">
    <source>
        <dbReference type="ARBA" id="ARBA00022833"/>
    </source>
</evidence>
<dbReference type="InterPro" id="IPR003070">
    <property type="entry name" value="NR4A1-3"/>
</dbReference>
<keyword evidence="14" id="KW-1185">Reference proteome</keyword>
<evidence type="ECO:0000256" key="7">
    <source>
        <dbReference type="ARBA" id="ARBA00023163"/>
    </source>
</evidence>
<evidence type="ECO:0000256" key="6">
    <source>
        <dbReference type="ARBA" id="ARBA00023125"/>
    </source>
</evidence>
<reference evidence="13 14" key="2">
    <citation type="submission" date="2018-11" db="EMBL/GenBank/DDBJ databases">
        <authorList>
            <consortium name="Pathogen Informatics"/>
        </authorList>
    </citation>
    <scope>NUCLEOTIDE SEQUENCE [LARGE SCALE GENOMIC DNA]</scope>
</reference>
<name>A0A0N5D4H1_THECL</name>
<dbReference type="SMART" id="SM00399">
    <property type="entry name" value="ZnF_C4"/>
    <property type="match status" value="1"/>
</dbReference>
<reference evidence="15" key="1">
    <citation type="submission" date="2017-02" db="UniProtKB">
        <authorList>
            <consortium name="WormBaseParasite"/>
        </authorList>
    </citation>
    <scope>IDENTIFICATION</scope>
</reference>
<dbReference type="WBParaSite" id="TCLT_0000786401-mRNA-1">
    <property type="protein sequence ID" value="TCLT_0000786401-mRNA-1"/>
    <property type="gene ID" value="TCLT_0000786401"/>
</dbReference>
<evidence type="ECO:0000256" key="1">
    <source>
        <dbReference type="ARBA" id="ARBA00004123"/>
    </source>
</evidence>
<dbReference type="PRINTS" id="PR00047">
    <property type="entry name" value="STROIDFINGER"/>
</dbReference>
<keyword evidence="5" id="KW-0805">Transcription regulation</keyword>
<dbReference type="InterPro" id="IPR000536">
    <property type="entry name" value="Nucl_hrmn_rcpt_lig-bd"/>
</dbReference>
<evidence type="ECO:0000256" key="2">
    <source>
        <dbReference type="ARBA" id="ARBA00022723"/>
    </source>
</evidence>
<keyword evidence="7" id="KW-0804">Transcription</keyword>
<dbReference type="Gene3D" id="1.10.565.10">
    <property type="entry name" value="Retinoid X Receptor"/>
    <property type="match status" value="1"/>
</dbReference>
<organism evidence="15">
    <name type="scientific">Thelazia callipaeda</name>
    <name type="common">Oriental eyeworm</name>
    <name type="synonym">Parasitic nematode</name>
    <dbReference type="NCBI Taxonomy" id="103827"/>
    <lineage>
        <taxon>Eukaryota</taxon>
        <taxon>Metazoa</taxon>
        <taxon>Ecdysozoa</taxon>
        <taxon>Nematoda</taxon>
        <taxon>Chromadorea</taxon>
        <taxon>Rhabditida</taxon>
        <taxon>Spirurina</taxon>
        <taxon>Spiruromorpha</taxon>
        <taxon>Thelazioidea</taxon>
        <taxon>Thelaziidae</taxon>
        <taxon>Thelazia</taxon>
    </lineage>
</organism>
<evidence type="ECO:0000259" key="12">
    <source>
        <dbReference type="PROSITE" id="PS51843"/>
    </source>
</evidence>
<dbReference type="PANTHER" id="PTHR24085">
    <property type="entry name" value="NUCLEAR HORMONE RECEPTOR"/>
    <property type="match status" value="1"/>
</dbReference>
<sequence length="555" mass="61178">MSKIAKECSTPTVSRFSGAPGMDPKYIPGVKSEGIPLQTQPSTSLGASAVSSAIYRDFFVPTASGTTAYQHPMHSFFSGFEFPRSALTSQQPELMQPTFPAHGFTTASFVDPSHTQPPSAHQRIVESFYHCVQPFKRLLFAAFEVGNRQNLINVTEQPATPFQFSYSTVVPAALATEQRRASHPSLSNVSDVFGSGPSGLQTVTAANESLSSDKLCAVCNDRAVCQHYGARTCEGCKGFFKRTVQKKAQYVCTGNKNCTIDKRFRSRCQYCRFQKCIAVGMVKEGKLSIVRYGSLSGRRGRLPSKTKVQHSDDPPSPPLPLLTHINKAFLESKTITTPSIYNGSVEQLLSALDEEFRFMLLFVEKIPNSSEVSQSDITKLIERNFFALLALKLCYGWTEGDRLHMEQMDVDIAMVPQPLKLLFSLIQEEAKRFQHLLQWDPSSFSALLALQFLNTKESSGESLNSDAAVDKLRGTITSALKDHCCNSSPPHTKKLQTIIAQIEVFGRFQRLGLETLSLIVASGVRLPPFMSGTIESGQQLPGPSKLDFSEFSFCA</sequence>
<keyword evidence="8" id="KW-0675">Receptor</keyword>
<keyword evidence="2" id="KW-0479">Metal-binding</keyword>
<feature type="compositionally biased region" description="Basic residues" evidence="10">
    <location>
        <begin position="298"/>
        <end position="308"/>
    </location>
</feature>
<evidence type="ECO:0000313" key="13">
    <source>
        <dbReference type="EMBL" id="VDN05351.1"/>
    </source>
</evidence>
<comment type="subcellular location">
    <subcellularLocation>
        <location evidence="1">Nucleus</location>
    </subcellularLocation>
</comment>
<dbReference type="PROSITE" id="PS00031">
    <property type="entry name" value="NUCLEAR_REC_DBD_1"/>
    <property type="match status" value="1"/>
</dbReference>
<evidence type="ECO:0000256" key="9">
    <source>
        <dbReference type="ARBA" id="ARBA00023242"/>
    </source>
</evidence>
<dbReference type="STRING" id="103827.A0A0N5D4H1"/>
<dbReference type="SUPFAM" id="SSF48508">
    <property type="entry name" value="Nuclear receptor ligand-binding domain"/>
    <property type="match status" value="1"/>
</dbReference>
<dbReference type="GO" id="GO:0005667">
    <property type="term" value="C:transcription regulator complex"/>
    <property type="evidence" value="ECO:0007669"/>
    <property type="project" value="TreeGrafter"/>
</dbReference>
<dbReference type="InterPro" id="IPR035500">
    <property type="entry name" value="NHR-like_dom_sf"/>
</dbReference>
<evidence type="ECO:0000256" key="8">
    <source>
        <dbReference type="ARBA" id="ARBA00023170"/>
    </source>
</evidence>
<dbReference type="Gene3D" id="3.30.50.10">
    <property type="entry name" value="Erythroid Transcription Factor GATA-1, subunit A"/>
    <property type="match status" value="1"/>
</dbReference>
<feature type="domain" description="NR LBD" evidence="12">
    <location>
        <begin position="317"/>
        <end position="538"/>
    </location>
</feature>
<dbReference type="GO" id="GO:0000978">
    <property type="term" value="F:RNA polymerase II cis-regulatory region sequence-specific DNA binding"/>
    <property type="evidence" value="ECO:0007669"/>
    <property type="project" value="TreeGrafter"/>
</dbReference>
<dbReference type="OMA" id="RAVCQHY"/>
<evidence type="ECO:0000256" key="5">
    <source>
        <dbReference type="ARBA" id="ARBA00023015"/>
    </source>
</evidence>
<dbReference type="OrthoDB" id="5771769at2759"/>
<dbReference type="PRINTS" id="PR01284">
    <property type="entry name" value="NUCLEARECPTR"/>
</dbReference>
<feature type="region of interest" description="Disordered" evidence="10">
    <location>
        <begin position="1"/>
        <end position="21"/>
    </location>
</feature>
<dbReference type="PROSITE" id="PS51843">
    <property type="entry name" value="NR_LBD"/>
    <property type="match status" value="1"/>
</dbReference>
<dbReference type="Proteomes" id="UP000276776">
    <property type="component" value="Unassembled WGS sequence"/>
</dbReference>
<dbReference type="GO" id="GO:0005634">
    <property type="term" value="C:nucleus"/>
    <property type="evidence" value="ECO:0007669"/>
    <property type="project" value="UniProtKB-SubCell"/>
</dbReference>